<sequence length="76" mass="8456">MFCAEIEDSPIHNLVCAWGGRLSIIFVLYSVKPLMLEKCAPVQYSRGKRVTQVRLNVTVLIKACSRAAGADRTFRG</sequence>
<proteinExistence type="predicted"/>
<reference evidence="1" key="2">
    <citation type="submission" date="2020-09" db="EMBL/GenBank/DDBJ databases">
        <authorList>
            <person name="Sun Q."/>
            <person name="Zhou Y."/>
        </authorList>
    </citation>
    <scope>NUCLEOTIDE SEQUENCE</scope>
    <source>
        <strain evidence="1">CGMCC 1.16134</strain>
    </source>
</reference>
<name>A0A917CSJ9_9BACL</name>
<accession>A0A917CSJ9</accession>
<gene>
    <name evidence="1" type="ORF">GCM10010912_46680</name>
</gene>
<reference evidence="1" key="1">
    <citation type="journal article" date="2014" name="Int. J. Syst. Evol. Microbiol.">
        <title>Complete genome sequence of Corynebacterium casei LMG S-19264T (=DSM 44701T), isolated from a smear-ripened cheese.</title>
        <authorList>
            <consortium name="US DOE Joint Genome Institute (JGI-PGF)"/>
            <person name="Walter F."/>
            <person name="Albersmeier A."/>
            <person name="Kalinowski J."/>
            <person name="Ruckert C."/>
        </authorList>
    </citation>
    <scope>NUCLEOTIDE SEQUENCE</scope>
    <source>
        <strain evidence="1">CGMCC 1.16134</strain>
    </source>
</reference>
<evidence type="ECO:0000313" key="1">
    <source>
        <dbReference type="EMBL" id="GGF96508.1"/>
    </source>
</evidence>
<evidence type="ECO:0000313" key="2">
    <source>
        <dbReference type="Proteomes" id="UP000637643"/>
    </source>
</evidence>
<organism evidence="1 2">
    <name type="scientific">Paenibacillus albidus</name>
    <dbReference type="NCBI Taxonomy" id="2041023"/>
    <lineage>
        <taxon>Bacteria</taxon>
        <taxon>Bacillati</taxon>
        <taxon>Bacillota</taxon>
        <taxon>Bacilli</taxon>
        <taxon>Bacillales</taxon>
        <taxon>Paenibacillaceae</taxon>
        <taxon>Paenibacillus</taxon>
    </lineage>
</organism>
<comment type="caution">
    <text evidence="1">The sequence shown here is derived from an EMBL/GenBank/DDBJ whole genome shotgun (WGS) entry which is preliminary data.</text>
</comment>
<protein>
    <submittedName>
        <fullName evidence="1">Uncharacterized protein</fullName>
    </submittedName>
</protein>
<keyword evidence="2" id="KW-1185">Reference proteome</keyword>
<dbReference type="Proteomes" id="UP000637643">
    <property type="component" value="Unassembled WGS sequence"/>
</dbReference>
<dbReference type="EMBL" id="BMKR01000024">
    <property type="protein sequence ID" value="GGF96508.1"/>
    <property type="molecule type" value="Genomic_DNA"/>
</dbReference>
<dbReference type="AlphaFoldDB" id="A0A917CSJ9"/>